<organism evidence="1 2">
    <name type="scientific">Coniochaeta hoffmannii</name>
    <dbReference type="NCBI Taxonomy" id="91930"/>
    <lineage>
        <taxon>Eukaryota</taxon>
        <taxon>Fungi</taxon>
        <taxon>Dikarya</taxon>
        <taxon>Ascomycota</taxon>
        <taxon>Pezizomycotina</taxon>
        <taxon>Sordariomycetes</taxon>
        <taxon>Sordariomycetidae</taxon>
        <taxon>Coniochaetales</taxon>
        <taxon>Coniochaetaceae</taxon>
        <taxon>Coniochaeta</taxon>
    </lineage>
</organism>
<sequence>MFTTTPAPSFSSSDGTSTPTRLLPARIEALSPFSPHLWICAACKQKNPLANTACTTPTCSGTLTTSTPSPGPNLLDRRGRPVSPVRFPVYWLCSTCCADRLVLEILVGRPSCACGRPALQAVYDQFGDLLLFWRDDDGVRDLSHKGKVAEAARRLWVVGGEAWVDEMPVITMGEEEEEEQEQGKGYREGMEIEVTSSGGVLVDVMA</sequence>
<name>A0AA38VSN0_9PEZI</name>
<protein>
    <submittedName>
        <fullName evidence="1">Uncharacterized protein</fullName>
    </submittedName>
</protein>
<comment type="caution">
    <text evidence="1">The sequence shown here is derived from an EMBL/GenBank/DDBJ whole genome shotgun (WGS) entry which is preliminary data.</text>
</comment>
<gene>
    <name evidence="1" type="ORF">NKR19_g1966</name>
</gene>
<proteinExistence type="predicted"/>
<evidence type="ECO:0000313" key="2">
    <source>
        <dbReference type="Proteomes" id="UP001174691"/>
    </source>
</evidence>
<dbReference type="Proteomes" id="UP001174691">
    <property type="component" value="Unassembled WGS sequence"/>
</dbReference>
<evidence type="ECO:0000313" key="1">
    <source>
        <dbReference type="EMBL" id="KAJ9161777.1"/>
    </source>
</evidence>
<keyword evidence="2" id="KW-1185">Reference proteome</keyword>
<reference evidence="1" key="1">
    <citation type="submission" date="2022-07" db="EMBL/GenBank/DDBJ databases">
        <title>Fungi with potential for degradation of polypropylene.</title>
        <authorList>
            <person name="Gostincar C."/>
        </authorList>
    </citation>
    <scope>NUCLEOTIDE SEQUENCE</scope>
    <source>
        <strain evidence="1">EXF-13287</strain>
    </source>
</reference>
<accession>A0AA38VSN0</accession>
<dbReference type="EMBL" id="JANBVN010000019">
    <property type="protein sequence ID" value="KAJ9161777.1"/>
    <property type="molecule type" value="Genomic_DNA"/>
</dbReference>
<dbReference type="AlphaFoldDB" id="A0AA38VSN0"/>